<dbReference type="InterPro" id="IPR037523">
    <property type="entry name" value="VOC_core"/>
</dbReference>
<dbReference type="Pfam" id="PF00903">
    <property type="entry name" value="Glyoxalase"/>
    <property type="match status" value="2"/>
</dbReference>
<dbReference type="InterPro" id="IPR004360">
    <property type="entry name" value="Glyas_Fos-R_dOase_dom"/>
</dbReference>
<dbReference type="OrthoDB" id="9793039at2"/>
<feature type="domain" description="VOC" evidence="1">
    <location>
        <begin position="165"/>
        <end position="280"/>
    </location>
</feature>
<sequence>MRLGRIRAMRQQSLSRCGVAQIMITNGDIPFGAPNWADCATTDPDAAEQFYHKVFGWTSQDIGNKDSGEYALERLEGMLVAGIYPLNPELRAQDVPPHWATYFKVRDVDATLKRVEEAGGACVDGPFGAFEGGKIAVIRDPVGALVRIWSGGHGHGSEVMGVAGAMMWNELCTREPDRAGEFYARVFDLERQEVEAGPEPYTILKRDNRPVAGILHQTEDMEDRPPSWDVYFASDDIDATVEAVKKAGGSVVKEPFDLPVGARIAVLQDPQGATFAVMRWLDIPETAQAAG</sequence>
<comment type="caution">
    <text evidence="2">The sequence shown here is derived from an EMBL/GenBank/DDBJ whole genome shotgun (WGS) entry which is preliminary data.</text>
</comment>
<dbReference type="Gene3D" id="3.10.180.10">
    <property type="entry name" value="2,3-Dihydroxybiphenyl 1,2-Dioxygenase, domain 1"/>
    <property type="match status" value="2"/>
</dbReference>
<accession>A0A5S3PIZ2</accession>
<protein>
    <submittedName>
        <fullName evidence="2">VOC family protein</fullName>
    </submittedName>
</protein>
<evidence type="ECO:0000259" key="1">
    <source>
        <dbReference type="PROSITE" id="PS51819"/>
    </source>
</evidence>
<gene>
    <name evidence="2" type="ORF">FDT80_01805</name>
</gene>
<dbReference type="PANTHER" id="PTHR33993:SF14">
    <property type="entry name" value="GB|AAF24581.1"/>
    <property type="match status" value="1"/>
</dbReference>
<dbReference type="PANTHER" id="PTHR33993">
    <property type="entry name" value="GLYOXALASE-RELATED"/>
    <property type="match status" value="1"/>
</dbReference>
<dbReference type="Proteomes" id="UP000309550">
    <property type="component" value="Unassembled WGS sequence"/>
</dbReference>
<feature type="domain" description="VOC" evidence="1">
    <location>
        <begin position="33"/>
        <end position="151"/>
    </location>
</feature>
<dbReference type="InterPro" id="IPR052164">
    <property type="entry name" value="Anthracycline_SecMetBiosynth"/>
</dbReference>
<evidence type="ECO:0000313" key="3">
    <source>
        <dbReference type="Proteomes" id="UP000309550"/>
    </source>
</evidence>
<dbReference type="PROSITE" id="PS51819">
    <property type="entry name" value="VOC"/>
    <property type="match status" value="2"/>
</dbReference>
<keyword evidence="3" id="KW-1185">Reference proteome</keyword>
<dbReference type="InterPro" id="IPR029068">
    <property type="entry name" value="Glyas_Bleomycin-R_OHBP_Dase"/>
</dbReference>
<dbReference type="AlphaFoldDB" id="A0A5S3PIZ2"/>
<dbReference type="SUPFAM" id="SSF54593">
    <property type="entry name" value="Glyoxalase/Bleomycin resistance protein/Dihydroxybiphenyl dioxygenase"/>
    <property type="match status" value="2"/>
</dbReference>
<proteinExistence type="predicted"/>
<dbReference type="EMBL" id="VANS01000001">
    <property type="protein sequence ID" value="TMM54353.1"/>
    <property type="molecule type" value="Genomic_DNA"/>
</dbReference>
<name>A0A5S3PIZ2_9RHOB</name>
<organism evidence="2 3">
    <name type="scientific">Sulfitobacter sabulilitoris</name>
    <dbReference type="NCBI Taxonomy" id="2562655"/>
    <lineage>
        <taxon>Bacteria</taxon>
        <taxon>Pseudomonadati</taxon>
        <taxon>Pseudomonadota</taxon>
        <taxon>Alphaproteobacteria</taxon>
        <taxon>Rhodobacterales</taxon>
        <taxon>Roseobacteraceae</taxon>
        <taxon>Sulfitobacter</taxon>
    </lineage>
</organism>
<evidence type="ECO:0000313" key="2">
    <source>
        <dbReference type="EMBL" id="TMM54353.1"/>
    </source>
</evidence>
<reference evidence="2 3" key="1">
    <citation type="submission" date="2019-05" db="EMBL/GenBank/DDBJ databases">
        <title>Sulfitobacter sabulilitoris sp. nov., isolated from a marine sand.</title>
        <authorList>
            <person name="Yoon J.-H."/>
        </authorList>
    </citation>
    <scope>NUCLEOTIDE SEQUENCE [LARGE SCALE GENOMIC DNA]</scope>
    <source>
        <strain evidence="2 3">HSMS-29</strain>
    </source>
</reference>
<dbReference type="CDD" id="cd07247">
    <property type="entry name" value="SgaA_N_like"/>
    <property type="match status" value="2"/>
</dbReference>